<dbReference type="FunFam" id="3.30.565.10:FF:000037">
    <property type="entry name" value="Hybrid sensor histidine kinase/response regulator"/>
    <property type="match status" value="1"/>
</dbReference>
<dbReference type="PANTHER" id="PTHR43547:SF2">
    <property type="entry name" value="HYBRID SIGNAL TRANSDUCTION HISTIDINE KINASE C"/>
    <property type="match status" value="1"/>
</dbReference>
<keyword evidence="9" id="KW-0067">ATP-binding</keyword>
<dbReference type="KEGG" id="cthe:Chro_2029"/>
<dbReference type="CDD" id="cd00082">
    <property type="entry name" value="HisKA"/>
    <property type="match status" value="2"/>
</dbReference>
<dbReference type="STRING" id="251229.Chro_2029"/>
<dbReference type="CDD" id="cd16922">
    <property type="entry name" value="HATPase_EvgS-ArcB-TorS-like"/>
    <property type="match status" value="2"/>
</dbReference>
<dbReference type="Gene3D" id="1.10.287.130">
    <property type="match status" value="2"/>
</dbReference>
<dbReference type="SUPFAM" id="SSF55874">
    <property type="entry name" value="ATPase domain of HSP90 chaperone/DNA topoisomerase II/histidine kinase"/>
    <property type="match status" value="2"/>
</dbReference>
<evidence type="ECO:0000259" key="14">
    <source>
        <dbReference type="PROSITE" id="PS50109"/>
    </source>
</evidence>
<evidence type="ECO:0000256" key="7">
    <source>
        <dbReference type="ARBA" id="ARBA00022741"/>
    </source>
</evidence>
<sequence>MTPQAQSNSLSETIFAGGGEMGALIRSHDWSTTPLGSVENWSQSLRTSVSTMLASRFAHTILWGEDDIQLYNDAMIAIYGAYHPKALGQPVRETWSEVWDDQLKPLCESVRNTGVAVFAEDQLNPLLRFGYLEETYFTNCYSPIRDETDKIGGVLATTTETTQQVIGQRRLTMLRELATAVSGAKTRLSAYLTAADALDPYDIPFALFYQVSGNLAERVALSGLPANSAAAPREIDLTDRSSCWSLGDVLQSRESLLITDVVDRFGSLPVEPWGESPHSAFILPILSSNKEQVECLLVAGISPRLEFNAKYRSFLELVAQQVESSIATAHSYEQERQRAEALAELDRAKTEFFSNVSHEFRTPLTLMLGPAEDALTDRDDPLSPNQRQRIEVMQRNGLRLLKLVNTLLDFSRIESDRTSAVYEPTDLATFTAELASVFRACIEKANLRLVVDCPPLPDPVYVDREMWEKIVLNLISNAFKFTFTGAITVRLHQVGDWVELAIQDTGIGVPAAEIPRLFERFHRVKGAQGRTFEGSGIGLSLCEELVKLHGGTVKVSSVEGEGSCFSVFIPTGCAHLPAQQIGSTRTMTSTALGTSPYVEEALQWLPEESRGSRGSRWSEEPLNGNSLSPSASSAPSASPACVLLVDDNADMRDYLKRLLSQRAQVETAANGAIALNLIQQQLPDLVLSDVMMPEMDGFQLLEALRADPATKSIPIILLSARAGEEATIEGLEAGADDYLIKPFSARELVARVETQLQMSRLRQEQSANRLKNEFLMTVTHELQAPLAAILGWARLLQTKPFDQTKMARALATIERNATVEAKLVRDLLDISSILSGKFQLQLQRVNLVTLTKEVVTTLRETTQAKQIQLVETIPDGVEISVLGNPDRLRQIIINLLSNAIKFTAKGGRVNIRLERLGSVAQITVTDTGIGIAQSFLPQVFDRFSQAEVPSSHSPGGVGIGLAIARHLVELHHGTIEAASEGEGRGATFTVKLPLV</sequence>
<feature type="domain" description="Histidine kinase" evidence="14">
    <location>
        <begin position="777"/>
        <end position="995"/>
    </location>
</feature>
<dbReference type="InterPro" id="IPR011006">
    <property type="entry name" value="CheY-like_superfamily"/>
</dbReference>
<dbReference type="SMART" id="SM00388">
    <property type="entry name" value="HisKA"/>
    <property type="match status" value="2"/>
</dbReference>
<dbReference type="InterPro" id="IPR036097">
    <property type="entry name" value="HisK_dim/P_sf"/>
</dbReference>
<evidence type="ECO:0000256" key="10">
    <source>
        <dbReference type="ARBA" id="ARBA00023012"/>
    </source>
</evidence>
<dbReference type="InterPro" id="IPR005467">
    <property type="entry name" value="His_kinase_dom"/>
</dbReference>
<evidence type="ECO:0000256" key="3">
    <source>
        <dbReference type="ARBA" id="ARBA00012438"/>
    </source>
</evidence>
<evidence type="ECO:0000256" key="12">
    <source>
        <dbReference type="PROSITE-ProRule" id="PRU00169"/>
    </source>
</evidence>
<feature type="compositionally biased region" description="Basic and acidic residues" evidence="13">
    <location>
        <begin position="609"/>
        <end position="619"/>
    </location>
</feature>
<dbReference type="FunFam" id="3.30.565.10:FF:000023">
    <property type="entry name" value="PAS domain-containing sensor histidine kinase"/>
    <property type="match status" value="1"/>
</dbReference>
<dbReference type="InParanoid" id="K9TZC7"/>
<reference evidence="16 17" key="1">
    <citation type="submission" date="2012-06" db="EMBL/GenBank/DDBJ databases">
        <title>Finished chromosome of genome of Chroococcidiopsis thermalis PCC 7203.</title>
        <authorList>
            <consortium name="US DOE Joint Genome Institute"/>
            <person name="Gugger M."/>
            <person name="Coursin T."/>
            <person name="Rippka R."/>
            <person name="Tandeau De Marsac N."/>
            <person name="Huntemann M."/>
            <person name="Wei C.-L."/>
            <person name="Han J."/>
            <person name="Detter J.C."/>
            <person name="Han C."/>
            <person name="Tapia R."/>
            <person name="Davenport K."/>
            <person name="Daligault H."/>
            <person name="Erkkila T."/>
            <person name="Gu W."/>
            <person name="Munk A.C.C."/>
            <person name="Teshima H."/>
            <person name="Xu Y."/>
            <person name="Chain P."/>
            <person name="Chen A."/>
            <person name="Krypides N."/>
            <person name="Mavromatis K."/>
            <person name="Markowitz V."/>
            <person name="Szeto E."/>
            <person name="Ivanova N."/>
            <person name="Mikhailova N."/>
            <person name="Ovchinnikova G."/>
            <person name="Pagani I."/>
            <person name="Pati A."/>
            <person name="Goodwin L."/>
            <person name="Peters L."/>
            <person name="Pitluck S."/>
            <person name="Woyke T."/>
            <person name="Kerfeld C."/>
        </authorList>
    </citation>
    <scope>NUCLEOTIDE SEQUENCE [LARGE SCALE GENOMIC DNA]</scope>
    <source>
        <strain evidence="16 17">PCC 7203</strain>
    </source>
</reference>
<organism evidence="16 17">
    <name type="scientific">Chroococcidiopsis thermalis (strain PCC 7203)</name>
    <dbReference type="NCBI Taxonomy" id="251229"/>
    <lineage>
        <taxon>Bacteria</taxon>
        <taxon>Bacillati</taxon>
        <taxon>Cyanobacteriota</taxon>
        <taxon>Cyanophyceae</taxon>
        <taxon>Chroococcidiopsidales</taxon>
        <taxon>Chroococcidiopsidaceae</taxon>
        <taxon>Chroococcidiopsis</taxon>
    </lineage>
</organism>
<keyword evidence="4" id="KW-1003">Cell membrane</keyword>
<evidence type="ECO:0000313" key="17">
    <source>
        <dbReference type="Proteomes" id="UP000010384"/>
    </source>
</evidence>
<feature type="domain" description="Histidine kinase" evidence="14">
    <location>
        <begin position="355"/>
        <end position="573"/>
    </location>
</feature>
<keyword evidence="10" id="KW-0902">Two-component regulatory system</keyword>
<dbReference type="FunFam" id="1.10.287.130:FF:000045">
    <property type="entry name" value="Two-component system sensor histidine kinase/response regulator"/>
    <property type="match status" value="1"/>
</dbReference>
<dbReference type="InterPro" id="IPR003661">
    <property type="entry name" value="HisK_dim/P_dom"/>
</dbReference>
<dbReference type="SUPFAM" id="SSF47384">
    <property type="entry name" value="Homodimeric domain of signal transducing histidine kinase"/>
    <property type="match status" value="2"/>
</dbReference>
<protein>
    <recommendedName>
        <fullName evidence="3">histidine kinase</fullName>
        <ecNumber evidence="3">2.7.13.3</ecNumber>
    </recommendedName>
</protein>
<keyword evidence="11" id="KW-0472">Membrane</keyword>
<evidence type="ECO:0000259" key="15">
    <source>
        <dbReference type="PROSITE" id="PS50110"/>
    </source>
</evidence>
<dbReference type="OrthoDB" id="9813151at2"/>
<dbReference type="eggNOG" id="COG5002">
    <property type="taxonomic scope" value="Bacteria"/>
</dbReference>
<evidence type="ECO:0000256" key="8">
    <source>
        <dbReference type="ARBA" id="ARBA00022777"/>
    </source>
</evidence>
<dbReference type="SMART" id="SM00448">
    <property type="entry name" value="REC"/>
    <property type="match status" value="1"/>
</dbReference>
<evidence type="ECO:0000313" key="16">
    <source>
        <dbReference type="EMBL" id="AFY87536.1"/>
    </source>
</evidence>
<keyword evidence="5 12" id="KW-0597">Phosphoprotein</keyword>
<dbReference type="PROSITE" id="PS50109">
    <property type="entry name" value="HIS_KIN"/>
    <property type="match status" value="2"/>
</dbReference>
<dbReference type="SMART" id="SM00387">
    <property type="entry name" value="HATPase_c"/>
    <property type="match status" value="2"/>
</dbReference>
<evidence type="ECO:0000256" key="4">
    <source>
        <dbReference type="ARBA" id="ARBA00022475"/>
    </source>
</evidence>
<gene>
    <name evidence="16" type="ORF">Chro_2029</name>
</gene>
<dbReference type="EC" id="2.7.13.3" evidence="3"/>
<accession>K9TZC7</accession>
<dbReference type="Pfam" id="PF00512">
    <property type="entry name" value="HisKA"/>
    <property type="match status" value="2"/>
</dbReference>
<dbReference type="InterPro" id="IPR029016">
    <property type="entry name" value="GAF-like_dom_sf"/>
</dbReference>
<evidence type="ECO:0000256" key="2">
    <source>
        <dbReference type="ARBA" id="ARBA00004236"/>
    </source>
</evidence>
<dbReference type="Gene3D" id="3.40.50.2300">
    <property type="match status" value="1"/>
</dbReference>
<keyword evidence="7" id="KW-0547">Nucleotide-binding</keyword>
<evidence type="ECO:0000256" key="9">
    <source>
        <dbReference type="ARBA" id="ARBA00022840"/>
    </source>
</evidence>
<evidence type="ECO:0000256" key="5">
    <source>
        <dbReference type="ARBA" id="ARBA00022553"/>
    </source>
</evidence>
<feature type="region of interest" description="Disordered" evidence="13">
    <location>
        <begin position="609"/>
        <end position="637"/>
    </location>
</feature>
<dbReference type="PATRIC" id="fig|251229.3.peg.2397"/>
<feature type="domain" description="Response regulatory" evidence="15">
    <location>
        <begin position="641"/>
        <end position="756"/>
    </location>
</feature>
<evidence type="ECO:0000256" key="6">
    <source>
        <dbReference type="ARBA" id="ARBA00022679"/>
    </source>
</evidence>
<dbReference type="Gene3D" id="3.30.450.20">
    <property type="entry name" value="PAS domain"/>
    <property type="match status" value="1"/>
</dbReference>
<dbReference type="RefSeq" id="WP_015154084.1">
    <property type="nucleotide sequence ID" value="NC_019695.1"/>
</dbReference>
<keyword evidence="6" id="KW-0808">Transferase</keyword>
<evidence type="ECO:0000256" key="1">
    <source>
        <dbReference type="ARBA" id="ARBA00000085"/>
    </source>
</evidence>
<dbReference type="Gene3D" id="3.30.450.40">
    <property type="match status" value="1"/>
</dbReference>
<dbReference type="SUPFAM" id="SSF55781">
    <property type="entry name" value="GAF domain-like"/>
    <property type="match status" value="1"/>
</dbReference>
<dbReference type="InterPro" id="IPR003594">
    <property type="entry name" value="HATPase_dom"/>
</dbReference>
<dbReference type="CDD" id="cd17574">
    <property type="entry name" value="REC_OmpR"/>
    <property type="match status" value="1"/>
</dbReference>
<dbReference type="InterPro" id="IPR036890">
    <property type="entry name" value="HATPase_C_sf"/>
</dbReference>
<dbReference type="EMBL" id="CP003597">
    <property type="protein sequence ID" value="AFY87536.1"/>
    <property type="molecule type" value="Genomic_DNA"/>
</dbReference>
<dbReference type="InterPro" id="IPR004358">
    <property type="entry name" value="Sig_transdc_His_kin-like_C"/>
</dbReference>
<dbReference type="HOGENOM" id="CLU_000445_82_0_3"/>
<dbReference type="Gene3D" id="3.30.565.10">
    <property type="entry name" value="Histidine kinase-like ATPase, C-terminal domain"/>
    <property type="match status" value="2"/>
</dbReference>
<dbReference type="PANTHER" id="PTHR43547">
    <property type="entry name" value="TWO-COMPONENT HISTIDINE KINASE"/>
    <property type="match status" value="1"/>
</dbReference>
<dbReference type="GO" id="GO:0000155">
    <property type="term" value="F:phosphorelay sensor kinase activity"/>
    <property type="evidence" value="ECO:0007669"/>
    <property type="project" value="InterPro"/>
</dbReference>
<name>K9TZC7_CHRTP</name>
<feature type="modified residue" description="4-aspartylphosphate" evidence="12">
    <location>
        <position position="689"/>
    </location>
</feature>
<feature type="compositionally biased region" description="Low complexity" evidence="13">
    <location>
        <begin position="628"/>
        <end position="637"/>
    </location>
</feature>
<keyword evidence="17" id="KW-1185">Reference proteome</keyword>
<dbReference type="InterPro" id="IPR001789">
    <property type="entry name" value="Sig_transdc_resp-reg_receiver"/>
</dbReference>
<dbReference type="GO" id="GO:0005886">
    <property type="term" value="C:plasma membrane"/>
    <property type="evidence" value="ECO:0007669"/>
    <property type="project" value="UniProtKB-SubCell"/>
</dbReference>
<evidence type="ECO:0000256" key="11">
    <source>
        <dbReference type="ARBA" id="ARBA00023136"/>
    </source>
</evidence>
<dbReference type="SUPFAM" id="SSF52172">
    <property type="entry name" value="CheY-like"/>
    <property type="match status" value="1"/>
</dbReference>
<dbReference type="AlphaFoldDB" id="K9TZC7"/>
<dbReference type="Proteomes" id="UP000010384">
    <property type="component" value="Chromosome"/>
</dbReference>
<dbReference type="eggNOG" id="COG0745">
    <property type="taxonomic scope" value="Bacteria"/>
</dbReference>
<dbReference type="Pfam" id="PF00072">
    <property type="entry name" value="Response_reg"/>
    <property type="match status" value="1"/>
</dbReference>
<evidence type="ECO:0000256" key="13">
    <source>
        <dbReference type="SAM" id="MobiDB-lite"/>
    </source>
</evidence>
<proteinExistence type="predicted"/>
<dbReference type="eggNOG" id="COG2205">
    <property type="taxonomic scope" value="Bacteria"/>
</dbReference>
<comment type="catalytic activity">
    <reaction evidence="1">
        <text>ATP + protein L-histidine = ADP + protein N-phospho-L-histidine.</text>
        <dbReference type="EC" id="2.7.13.3"/>
    </reaction>
</comment>
<keyword evidence="8 16" id="KW-0418">Kinase</keyword>
<comment type="subcellular location">
    <subcellularLocation>
        <location evidence="2">Cell membrane</location>
    </subcellularLocation>
</comment>
<dbReference type="PROSITE" id="PS50110">
    <property type="entry name" value="RESPONSE_REGULATORY"/>
    <property type="match status" value="1"/>
</dbReference>
<dbReference type="PRINTS" id="PR00344">
    <property type="entry name" value="BCTRLSENSOR"/>
</dbReference>
<dbReference type="Pfam" id="PF02518">
    <property type="entry name" value="HATPase_c"/>
    <property type="match status" value="2"/>
</dbReference>
<dbReference type="GO" id="GO:0005524">
    <property type="term" value="F:ATP binding"/>
    <property type="evidence" value="ECO:0007669"/>
    <property type="project" value="UniProtKB-KW"/>
</dbReference>